<reference evidence="2" key="1">
    <citation type="submission" date="2021-01" db="EMBL/GenBank/DDBJ databases">
        <title>Whole genome shotgun sequence of Acrocarpospora phusangensis NBRC 108782.</title>
        <authorList>
            <person name="Komaki H."/>
            <person name="Tamura T."/>
        </authorList>
    </citation>
    <scope>NUCLEOTIDE SEQUENCE</scope>
    <source>
        <strain evidence="2">NBRC 108782</strain>
    </source>
</reference>
<evidence type="ECO:0000256" key="1">
    <source>
        <dbReference type="SAM" id="Phobius"/>
    </source>
</evidence>
<gene>
    <name evidence="2" type="ORF">Aph01nite_32680</name>
</gene>
<dbReference type="RefSeq" id="WP_204041684.1">
    <property type="nucleotide sequence ID" value="NZ_BOOA01000023.1"/>
</dbReference>
<keyword evidence="3" id="KW-1185">Reference proteome</keyword>
<proteinExistence type="predicted"/>
<dbReference type="SUPFAM" id="SSF69304">
    <property type="entry name" value="Tricorn protease N-terminal domain"/>
    <property type="match status" value="1"/>
</dbReference>
<evidence type="ECO:0000313" key="3">
    <source>
        <dbReference type="Proteomes" id="UP000640052"/>
    </source>
</evidence>
<name>A0A919QCL8_9ACTN</name>
<accession>A0A919QCL8</accession>
<comment type="caution">
    <text evidence="2">The sequence shown here is derived from an EMBL/GenBank/DDBJ whole genome shotgun (WGS) entry which is preliminary data.</text>
</comment>
<feature type="transmembrane region" description="Helical" evidence="1">
    <location>
        <begin position="39"/>
        <end position="60"/>
    </location>
</feature>
<dbReference type="Proteomes" id="UP000640052">
    <property type="component" value="Unassembled WGS sequence"/>
</dbReference>
<evidence type="ECO:0000313" key="2">
    <source>
        <dbReference type="EMBL" id="GIH24958.1"/>
    </source>
</evidence>
<dbReference type="AlphaFoldDB" id="A0A919QCL8"/>
<keyword evidence="1" id="KW-0812">Transmembrane</keyword>
<keyword evidence="1" id="KW-0472">Membrane</keyword>
<keyword evidence="1" id="KW-1133">Transmembrane helix</keyword>
<dbReference type="EMBL" id="BOOA01000023">
    <property type="protein sequence ID" value="GIH24958.1"/>
    <property type="molecule type" value="Genomic_DNA"/>
</dbReference>
<protein>
    <submittedName>
        <fullName evidence="2">Uncharacterized protein</fullName>
    </submittedName>
</protein>
<organism evidence="2 3">
    <name type="scientific">Acrocarpospora phusangensis</name>
    <dbReference type="NCBI Taxonomy" id="1070424"/>
    <lineage>
        <taxon>Bacteria</taxon>
        <taxon>Bacillati</taxon>
        <taxon>Actinomycetota</taxon>
        <taxon>Actinomycetes</taxon>
        <taxon>Streptosporangiales</taxon>
        <taxon>Streptosporangiaceae</taxon>
        <taxon>Acrocarpospora</taxon>
    </lineage>
</organism>
<sequence length="376" mass="41427">MRDEFERNLESGLRLIAERAPVAPPDLTTRIRARRTRAWWWRLLAAALTTGAVAGTGSIVTAGGSVERDVPPPATYRPIEQVHPDALHEIPATMPDGRPYYVVGMIDRGHALLQSFPDKRAHQPDGLWSLDVATGLPTRLVKVSVPKGTVVNSWTAVIGGGRLAWWTARRVKGKMTTTFFTAPVTGGEQRAIAEAPGYPLDLVIDDGRLIWTRSGTGGAYEMPLTGGTPRPIENTEGLHMLHWPWLGRPAFRPNGPSIVEFAEIVNVLTGERRTAPAWEPATSCSITWCVRGDHVGHRDGTATRVSPNWAIRPPALDRFLLLTTPWSNRFHLLEDLTTGVITELNPDDNPSIHLRATTLTYRRGDHMVLVDLTAID</sequence>